<comment type="caution">
    <text evidence="2">The sequence shown here is derived from an EMBL/GenBank/DDBJ whole genome shotgun (WGS) entry which is preliminary data.</text>
</comment>
<dbReference type="Proteomes" id="UP000685013">
    <property type="component" value="Chromosome 12"/>
</dbReference>
<proteinExistence type="predicted"/>
<evidence type="ECO:0000256" key="1">
    <source>
        <dbReference type="SAM" id="MobiDB-lite"/>
    </source>
</evidence>
<dbReference type="AlphaFoldDB" id="A0AAV6MU46"/>
<keyword evidence="3" id="KW-1185">Reference proteome</keyword>
<feature type="region of interest" description="Disordered" evidence="1">
    <location>
        <begin position="1"/>
        <end position="28"/>
    </location>
</feature>
<evidence type="ECO:0000313" key="3">
    <source>
        <dbReference type="Proteomes" id="UP000685013"/>
    </source>
</evidence>
<evidence type="ECO:0000313" key="2">
    <source>
        <dbReference type="EMBL" id="KAG6585913.1"/>
    </source>
</evidence>
<protein>
    <submittedName>
        <fullName evidence="2">Uncharacterized protein</fullName>
    </submittedName>
</protein>
<sequence>MTNSLSSEPVKDLATRPTSAPGSRKREIPRCYALPRRPTAQRIQLKTEHHFTLTTERADALRRPRLHLHQVLLLILPHRLLVDQIRVLQAPKTDIRPPSVMNPRADRGFI</sequence>
<gene>
    <name evidence="2" type="ORF">SDJN03_18646</name>
</gene>
<accession>A0AAV6MU46</accession>
<dbReference type="EMBL" id="JAGKQH010000012">
    <property type="protein sequence ID" value="KAG6585913.1"/>
    <property type="molecule type" value="Genomic_DNA"/>
</dbReference>
<reference evidence="2 3" key="1">
    <citation type="journal article" date="2021" name="Hortic Res">
        <title>The domestication of Cucurbita argyrosperma as revealed by the genome of its wild relative.</title>
        <authorList>
            <person name="Barrera-Redondo J."/>
            <person name="Sanchez-de la Vega G."/>
            <person name="Aguirre-Liguori J.A."/>
            <person name="Castellanos-Morales G."/>
            <person name="Gutierrez-Guerrero Y.T."/>
            <person name="Aguirre-Dugua X."/>
            <person name="Aguirre-Planter E."/>
            <person name="Tenaillon M.I."/>
            <person name="Lira-Saade R."/>
            <person name="Eguiarte L.E."/>
        </authorList>
    </citation>
    <scope>NUCLEOTIDE SEQUENCE [LARGE SCALE GENOMIC DNA]</scope>
    <source>
        <strain evidence="2">JBR-2021</strain>
    </source>
</reference>
<organism evidence="2 3">
    <name type="scientific">Cucurbita argyrosperma subsp. sororia</name>
    <dbReference type="NCBI Taxonomy" id="37648"/>
    <lineage>
        <taxon>Eukaryota</taxon>
        <taxon>Viridiplantae</taxon>
        <taxon>Streptophyta</taxon>
        <taxon>Embryophyta</taxon>
        <taxon>Tracheophyta</taxon>
        <taxon>Spermatophyta</taxon>
        <taxon>Magnoliopsida</taxon>
        <taxon>eudicotyledons</taxon>
        <taxon>Gunneridae</taxon>
        <taxon>Pentapetalae</taxon>
        <taxon>rosids</taxon>
        <taxon>fabids</taxon>
        <taxon>Cucurbitales</taxon>
        <taxon>Cucurbitaceae</taxon>
        <taxon>Cucurbiteae</taxon>
        <taxon>Cucurbita</taxon>
    </lineage>
</organism>
<feature type="non-terminal residue" evidence="2">
    <location>
        <position position="1"/>
    </location>
</feature>
<name>A0AAV6MU46_9ROSI</name>